<dbReference type="Proteomes" id="UP000242474">
    <property type="component" value="Unassembled WGS sequence"/>
</dbReference>
<evidence type="ECO:0000313" key="3">
    <source>
        <dbReference type="Proteomes" id="UP000242474"/>
    </source>
</evidence>
<reference evidence="2 3" key="1">
    <citation type="journal article" date="2015" name="Genome Biol. Evol.">
        <title>Phylogenomic analyses indicate that early fungi evolved digesting cell walls of algal ancestors of land plants.</title>
        <authorList>
            <person name="Chang Y."/>
            <person name="Wang S."/>
            <person name="Sekimoto S."/>
            <person name="Aerts A.L."/>
            <person name="Choi C."/>
            <person name="Clum A."/>
            <person name="LaButti K.M."/>
            <person name="Lindquist E.A."/>
            <person name="Yee Ngan C."/>
            <person name="Ohm R.A."/>
            <person name="Salamov A.A."/>
            <person name="Grigoriev I.V."/>
            <person name="Spatafora J.W."/>
            <person name="Berbee M.L."/>
        </authorList>
    </citation>
    <scope>NUCLEOTIDE SEQUENCE [LARGE SCALE GENOMIC DNA]</scope>
    <source>
        <strain evidence="2 3">NRRL 1564</strain>
    </source>
</reference>
<feature type="region of interest" description="Disordered" evidence="1">
    <location>
        <begin position="86"/>
        <end position="117"/>
    </location>
</feature>
<sequence length="147" mass="16649">MQMMTAQSSALEKQNATLNMLLDEQRRDREEQRRDREEQRRDREILNTALKSLTDSQQQILARIDGLPASTENLLISADFMNIFGSPTKPSKGPSSGQVTSHHSTPFNSSIGLSRRGREGYKEFGEALRDKTVERRLELILKSLGDS</sequence>
<gene>
    <name evidence="2" type="ORF">COEREDRAFT_89926</name>
</gene>
<feature type="compositionally biased region" description="Polar residues" evidence="1">
    <location>
        <begin position="1"/>
        <end position="18"/>
    </location>
</feature>
<dbReference type="EMBL" id="KZ303554">
    <property type="protein sequence ID" value="PIA12957.1"/>
    <property type="molecule type" value="Genomic_DNA"/>
</dbReference>
<organism evidence="2 3">
    <name type="scientific">Coemansia reversa (strain ATCC 12441 / NRRL 1564)</name>
    <dbReference type="NCBI Taxonomy" id="763665"/>
    <lineage>
        <taxon>Eukaryota</taxon>
        <taxon>Fungi</taxon>
        <taxon>Fungi incertae sedis</taxon>
        <taxon>Zoopagomycota</taxon>
        <taxon>Kickxellomycotina</taxon>
        <taxon>Kickxellomycetes</taxon>
        <taxon>Kickxellales</taxon>
        <taxon>Kickxellaceae</taxon>
        <taxon>Coemansia</taxon>
    </lineage>
</organism>
<feature type="compositionally biased region" description="Polar residues" evidence="1">
    <location>
        <begin position="98"/>
        <end position="112"/>
    </location>
</feature>
<feature type="region of interest" description="Disordered" evidence="1">
    <location>
        <begin position="1"/>
        <end position="43"/>
    </location>
</feature>
<name>A0A2G5B2L9_COERN</name>
<evidence type="ECO:0000313" key="2">
    <source>
        <dbReference type="EMBL" id="PIA12957.1"/>
    </source>
</evidence>
<keyword evidence="3" id="KW-1185">Reference proteome</keyword>
<evidence type="ECO:0000256" key="1">
    <source>
        <dbReference type="SAM" id="MobiDB-lite"/>
    </source>
</evidence>
<dbReference type="AlphaFoldDB" id="A0A2G5B2L9"/>
<proteinExistence type="predicted"/>
<protein>
    <submittedName>
        <fullName evidence="2">Uncharacterized protein</fullName>
    </submittedName>
</protein>
<feature type="compositionally biased region" description="Basic and acidic residues" evidence="1">
    <location>
        <begin position="23"/>
        <end position="43"/>
    </location>
</feature>
<accession>A0A2G5B2L9</accession>
<feature type="compositionally biased region" description="Low complexity" evidence="1">
    <location>
        <begin position="86"/>
        <end position="97"/>
    </location>
</feature>